<dbReference type="PRINTS" id="PR00193">
    <property type="entry name" value="MYOSINHEAVY"/>
</dbReference>
<keyword evidence="12" id="KW-0547">Nucleotide-binding</keyword>
<comment type="caution">
    <text evidence="17">The sequence shown here is derived from an EMBL/GenBank/DDBJ whole genome shotgun (WGS) entry which is preliminary data.</text>
</comment>
<dbReference type="InterPro" id="IPR029044">
    <property type="entry name" value="Nucleotide-diphossugar_trans"/>
</dbReference>
<feature type="region of interest" description="Disordered" evidence="13">
    <location>
        <begin position="570"/>
        <end position="598"/>
    </location>
</feature>
<feature type="binding site" evidence="12">
    <location>
        <begin position="112"/>
        <end position="119"/>
    </location>
    <ligand>
        <name>ATP</name>
        <dbReference type="ChEBI" id="CHEBI:30616"/>
    </ligand>
</feature>
<evidence type="ECO:0000313" key="18">
    <source>
        <dbReference type="Proteomes" id="UP000193719"/>
    </source>
</evidence>
<keyword evidence="11" id="KW-0325">Glycoprotein</keyword>
<keyword evidence="18" id="KW-1185">Reference proteome</keyword>
<keyword evidence="7 14" id="KW-1133">Transmembrane helix</keyword>
<dbReference type="Gene3D" id="1.20.58.530">
    <property type="match status" value="1"/>
</dbReference>
<evidence type="ECO:0000256" key="12">
    <source>
        <dbReference type="PROSITE-ProRule" id="PRU00782"/>
    </source>
</evidence>
<dbReference type="Gene3D" id="1.20.120.720">
    <property type="entry name" value="Myosin VI head, motor domain, U50 subdomain"/>
    <property type="match status" value="1"/>
</dbReference>
<evidence type="ECO:0000256" key="5">
    <source>
        <dbReference type="ARBA" id="ARBA00022679"/>
    </source>
</evidence>
<evidence type="ECO:0000256" key="3">
    <source>
        <dbReference type="ARBA" id="ARBA00022475"/>
    </source>
</evidence>
<gene>
    <name evidence="17" type="ORF">BCR36DRAFT_324082</name>
</gene>
<keyword evidence="12" id="KW-0067">ATP-binding</keyword>
<dbReference type="STRING" id="1754191.A0A1Y1VE10"/>
<dbReference type="SUPFAM" id="SSF53448">
    <property type="entry name" value="Nucleotide-diphospho-sugar transferases"/>
    <property type="match status" value="1"/>
</dbReference>
<keyword evidence="9 14" id="KW-0472">Membrane</keyword>
<evidence type="ECO:0000313" key="17">
    <source>
        <dbReference type="EMBL" id="ORX52983.1"/>
    </source>
</evidence>
<keyword evidence="10 12" id="KW-0505">Motor protein</keyword>
<evidence type="ECO:0000256" key="13">
    <source>
        <dbReference type="SAM" id="MobiDB-lite"/>
    </source>
</evidence>
<dbReference type="Gene3D" id="1.10.10.60">
    <property type="entry name" value="Homeodomain-like"/>
    <property type="match status" value="1"/>
</dbReference>
<dbReference type="GO" id="GO:0031505">
    <property type="term" value="P:fungal-type cell wall organization"/>
    <property type="evidence" value="ECO:0007669"/>
    <property type="project" value="TreeGrafter"/>
</dbReference>
<feature type="transmembrane region" description="Helical" evidence="14">
    <location>
        <begin position="1557"/>
        <end position="1578"/>
    </location>
</feature>
<dbReference type="GO" id="GO:0005886">
    <property type="term" value="C:plasma membrane"/>
    <property type="evidence" value="ECO:0007669"/>
    <property type="project" value="UniProtKB-SubCell"/>
</dbReference>
<dbReference type="Gene3D" id="3.40.850.10">
    <property type="entry name" value="Kinesin motor domain"/>
    <property type="match status" value="1"/>
</dbReference>
<name>A0A1Y1VE10_9FUNG</name>
<evidence type="ECO:0000256" key="14">
    <source>
        <dbReference type="SAM" id="Phobius"/>
    </source>
</evidence>
<dbReference type="SUPFAM" id="SSF52540">
    <property type="entry name" value="P-loop containing nucleoside triphosphate hydrolases"/>
    <property type="match status" value="1"/>
</dbReference>
<dbReference type="SUPFAM" id="SSF109715">
    <property type="entry name" value="DEK C-terminal domain"/>
    <property type="match status" value="1"/>
</dbReference>
<keyword evidence="8 12" id="KW-0518">Myosin</keyword>
<dbReference type="OrthoDB" id="370884at2759"/>
<keyword evidence="4" id="KW-0328">Glycosyltransferase</keyword>
<comment type="subcellular location">
    <subcellularLocation>
        <location evidence="1">Cell membrane</location>
        <topology evidence="1">Multi-pass membrane protein</topology>
    </subcellularLocation>
</comment>
<keyword evidence="12" id="KW-0009">Actin-binding</keyword>
<dbReference type="GO" id="GO:0003779">
    <property type="term" value="F:actin binding"/>
    <property type="evidence" value="ECO:0007669"/>
    <property type="project" value="UniProtKB-KW"/>
</dbReference>
<dbReference type="EC" id="2.4.1.16" evidence="2"/>
<feature type="compositionally biased region" description="Basic residues" evidence="13">
    <location>
        <begin position="581"/>
        <end position="590"/>
    </location>
</feature>
<evidence type="ECO:0000256" key="7">
    <source>
        <dbReference type="ARBA" id="ARBA00022989"/>
    </source>
</evidence>
<dbReference type="SMART" id="SM00242">
    <property type="entry name" value="MYSc"/>
    <property type="match status" value="1"/>
</dbReference>
<dbReference type="GO" id="GO:0003774">
    <property type="term" value="F:cytoskeletal motor activity"/>
    <property type="evidence" value="ECO:0007669"/>
    <property type="project" value="UniProtKB-UniRule"/>
</dbReference>
<dbReference type="GO" id="GO:0016459">
    <property type="term" value="C:myosin complex"/>
    <property type="evidence" value="ECO:0007669"/>
    <property type="project" value="UniProtKB-KW"/>
</dbReference>
<reference evidence="17 18" key="2">
    <citation type="submission" date="2016-08" db="EMBL/GenBank/DDBJ databases">
        <title>Pervasive Adenine N6-methylation of Active Genes in Fungi.</title>
        <authorList>
            <consortium name="DOE Joint Genome Institute"/>
            <person name="Mondo S.J."/>
            <person name="Dannebaum R.O."/>
            <person name="Kuo R.C."/>
            <person name="Labutti K."/>
            <person name="Haridas S."/>
            <person name="Kuo A."/>
            <person name="Salamov A."/>
            <person name="Ahrendt S.R."/>
            <person name="Lipzen A."/>
            <person name="Sullivan W."/>
            <person name="Andreopoulos W.B."/>
            <person name="Clum A."/>
            <person name="Lindquist E."/>
            <person name="Daum C."/>
            <person name="Ramamoorthy G.K."/>
            <person name="Gryganskyi A."/>
            <person name="Culley D."/>
            <person name="Magnuson J.K."/>
            <person name="James T.Y."/>
            <person name="O'Malley M.A."/>
            <person name="Stajich J.E."/>
            <person name="Spatafora J.W."/>
            <person name="Visel A."/>
            <person name="Grigoriev I.V."/>
        </authorList>
    </citation>
    <scope>NUCLEOTIDE SEQUENCE [LARGE SCALE GENOMIC DNA]</scope>
    <source>
        <strain evidence="18">finn</strain>
    </source>
</reference>
<feature type="region of interest" description="Disordered" evidence="13">
    <location>
        <begin position="798"/>
        <end position="817"/>
    </location>
</feature>
<protein>
    <recommendedName>
        <fullName evidence="2">chitin synthase</fullName>
        <ecNumber evidence="2">2.4.1.16</ecNumber>
    </recommendedName>
</protein>
<dbReference type="InterPro" id="IPR036961">
    <property type="entry name" value="Kinesin_motor_dom_sf"/>
</dbReference>
<evidence type="ECO:0000259" key="16">
    <source>
        <dbReference type="PROSITE" id="PS51998"/>
    </source>
</evidence>
<evidence type="ECO:0000256" key="1">
    <source>
        <dbReference type="ARBA" id="ARBA00004651"/>
    </source>
</evidence>
<keyword evidence="5" id="KW-0808">Transferase</keyword>
<dbReference type="GO" id="GO:0005524">
    <property type="term" value="F:ATP binding"/>
    <property type="evidence" value="ECO:0007669"/>
    <property type="project" value="UniProtKB-UniRule"/>
</dbReference>
<dbReference type="Proteomes" id="UP000193719">
    <property type="component" value="Unassembled WGS sequence"/>
</dbReference>
<comment type="similarity">
    <text evidence="12">Belongs to the TRAFAC class myosin-kinesin ATPase superfamily. Myosin family.</text>
</comment>
<dbReference type="InterPro" id="IPR004835">
    <property type="entry name" value="Chitin_synth"/>
</dbReference>
<dbReference type="Pfam" id="PF00063">
    <property type="entry name" value="Myosin_head"/>
    <property type="match status" value="1"/>
</dbReference>
<keyword evidence="6 14" id="KW-0812">Transmembrane</keyword>
<dbReference type="GO" id="GO:0006031">
    <property type="term" value="P:chitin biosynthetic process"/>
    <property type="evidence" value="ECO:0007669"/>
    <property type="project" value="TreeGrafter"/>
</dbReference>
<evidence type="ECO:0000256" key="6">
    <source>
        <dbReference type="ARBA" id="ARBA00022692"/>
    </source>
</evidence>
<dbReference type="GO" id="GO:0030428">
    <property type="term" value="C:cell septum"/>
    <property type="evidence" value="ECO:0007669"/>
    <property type="project" value="TreeGrafter"/>
</dbReference>
<sequence>MVRGRKPMLSMIIDNVVNCEGKSKDEIVNNLRDLYMNEVFYMKIGSNALLSVNPMREVESSNDETLEKYTEIALDTSNEGKRKLSPHIFEMVCNAYFHMHRNKEDQSIILNGLSGSGKTFCRQLIINQLCEISKGKKKSKTKNGLKYVNTILNAFGNSQTMDNVDASHYGLYTEVQYNSHGKIIGAKFLDYILDKHHLYSSYDYERNFHVFYYLLAGASQAEKSYWRLDDSTTYEYLSGERAINQTDEKNYENLAIALKSLGIGRRTQRQIFQLLAAILHIGNIHFIDAQNPQQDSCQIKNLDELEIVSEYLGIHPRNLETILTYKTMLIKRELCTVFLTAEHAEIQKNEFASLLYSLLFRWIVEYINTKLCKTEEETANFIGIMDFRGTSICEDGDLYQLLSNFANEKLFQFTNQQLFNIPSEDYKYQRLDIDIPLPIENIDTPFGRNKSVIELFTDGKSLLSVMDSECNRSKPDTQRLLTKFDPLQQKSNSIVLNNEGFSVKHYFGDCDYNVNDFIKSNSDNMNTDFVALLKGSGEMPASSNDFIKGLFSEKSVTTKSLPGASNICEAQQSQKPLRAPSTKRKNGRKKPTSEIIPTIGNQLNDSLNEVIDTMANTNPWFVYCIKPNKSQKMSSYKFDTDFAKKQIDFYGIIDVAKAREYDFTSYYNFDEFIEIFNPIIQPMELNQSDPKEKCIQFAKIFNWSEKEFAIGNSKVYVAEEQWKILDNEVRAVENALKSEKHKDMEDGDNDDEGDERAIAMGEDVEGSTMEESESQLGSEIYQSDEDFDPEALGGETILGNKEVKKDEESSEEEEQHTTTARKQWVCCTYLLTFYICNCCLAKCGKMVRKDIQMAWREKFALNLIILILNLGILFYIVGLGQIICPKKNWLTHEELDIRSTNKNMLVGLHGRYLDVTKFFQNNNHRIFEQVEDYAGRDVTYMFWSPLDLWGVSYCLGVGEKPTNDWDYIYKNYESMRKSHVKSGQYIHRQDEPPTNPKGEKSGYKKDYVHYLLKNYFKGWIVENKNIINVPPNLSRGQSYPQYVVIHENIYDVTNYFNSPVAFLGEFGSVVLANQNKDVTKEFEEYRTKYIMNGNNVLNPAYENYHPDQCLRCMGDLFFYGKVDHRNDFKCQLTNYILLIGSLIIVMVIGVKFLSALQLSSRKDPEDHDKFVICQVPCYTEDEESLLRTIKSLSILKYDDKRKLLFIIADGMIIGSGNDRPTPRIVLDLLGVDPSVDPESFAFQSIGEGMKQYNMAKIYSGLYECQGRSIPFIVVVKVGAPSERSRPGNRGKRDSQMILMRFLSKVHNNSPMTPMELELYHQIKNIIGVNPSFYEYVLMVDADTQVEPDSLNRMVSCMIHDSKIMGICGETQLLNEKDSWVTMIQVYEYFISHHLAKAFESLFGSVTCLPGCFSMYRIRTPTKRIPLLISNAIIEDYSECKVDTLHKKNLLSLGEDRYLTTLLMKHFPQMKLKFTPDALCQTNVPDRWSVLLSQRRRWINSTVHNLIELLFLPQLCGFCCFSLRFVVMIDLFATLIQPVTLMYMAYLIYYIIFSGEKLPTISLLLILSMYGFQIIIFLLKKQWQHVGWMIIYLMAMPLYGLFIPLYSFWHFDDFSWGNTRVVVGDGKKKEFLPENEKFKLSMIPTKTWDEYEQELYEQSTKDSRLDDFSDHTGAKSDIYAPSIPAMPQQSMQMQQLYAESAYAGSSYNAPAYQCMNTNTLNPNMSMISSIPPSQRNSMEFTRFPSDEEIVAQIQNIIYNSDLMKITKKQVREELSEHFGIDMSGKKDFINCTIEEILSGQM</sequence>
<dbReference type="Gene3D" id="3.90.550.10">
    <property type="entry name" value="Spore Coat Polysaccharide Biosynthesis Protein SpsA, Chain A"/>
    <property type="match status" value="1"/>
</dbReference>
<evidence type="ECO:0000256" key="10">
    <source>
        <dbReference type="ARBA" id="ARBA00023175"/>
    </source>
</evidence>
<evidence type="ECO:0000256" key="4">
    <source>
        <dbReference type="ARBA" id="ARBA00022676"/>
    </source>
</evidence>
<feature type="domain" description="DEK-C" evidence="16">
    <location>
        <begin position="1742"/>
        <end position="1797"/>
    </location>
</feature>
<dbReference type="Pfam" id="PF08766">
    <property type="entry name" value="DEK_C"/>
    <property type="match status" value="1"/>
</dbReference>
<organism evidence="17 18">
    <name type="scientific">Piromyces finnis</name>
    <dbReference type="NCBI Taxonomy" id="1754191"/>
    <lineage>
        <taxon>Eukaryota</taxon>
        <taxon>Fungi</taxon>
        <taxon>Fungi incertae sedis</taxon>
        <taxon>Chytridiomycota</taxon>
        <taxon>Chytridiomycota incertae sedis</taxon>
        <taxon>Neocallimastigomycetes</taxon>
        <taxon>Neocallimastigales</taxon>
        <taxon>Neocallimastigaceae</taxon>
        <taxon>Piromyces</taxon>
    </lineage>
</organism>
<dbReference type="EMBL" id="MCFH01000014">
    <property type="protein sequence ID" value="ORX52983.1"/>
    <property type="molecule type" value="Genomic_DNA"/>
</dbReference>
<evidence type="ECO:0000256" key="8">
    <source>
        <dbReference type="ARBA" id="ARBA00023123"/>
    </source>
</evidence>
<dbReference type="GO" id="GO:0004100">
    <property type="term" value="F:chitin synthase activity"/>
    <property type="evidence" value="ECO:0007669"/>
    <property type="project" value="UniProtKB-EC"/>
</dbReference>
<dbReference type="PANTHER" id="PTHR22914:SF13">
    <property type="entry name" value="CHITIN SYNTHASE"/>
    <property type="match status" value="1"/>
</dbReference>
<feature type="transmembrane region" description="Helical" evidence="14">
    <location>
        <begin position="1585"/>
        <end position="1608"/>
    </location>
</feature>
<dbReference type="InterPro" id="IPR014876">
    <property type="entry name" value="DEK_C"/>
</dbReference>
<evidence type="ECO:0000256" key="11">
    <source>
        <dbReference type="ARBA" id="ARBA00023180"/>
    </source>
</evidence>
<dbReference type="SUPFAM" id="SSF55856">
    <property type="entry name" value="Cytochrome b5-like heme/steroid binding domain"/>
    <property type="match status" value="1"/>
</dbReference>
<accession>A0A1Y1VE10</accession>
<comment type="caution">
    <text evidence="12">Lacks conserved residue(s) required for the propagation of feature annotation.</text>
</comment>
<feature type="transmembrane region" description="Helical" evidence="14">
    <location>
        <begin position="1135"/>
        <end position="1153"/>
    </location>
</feature>
<dbReference type="Gene3D" id="1.10.10.820">
    <property type="match status" value="1"/>
</dbReference>
<feature type="domain" description="Myosin motor" evidence="15">
    <location>
        <begin position="11"/>
        <end position="730"/>
    </location>
</feature>
<dbReference type="Pfam" id="PF03142">
    <property type="entry name" value="Chitin_synth_2"/>
    <property type="match status" value="1"/>
</dbReference>
<dbReference type="InterPro" id="IPR027417">
    <property type="entry name" value="P-loop_NTPase"/>
</dbReference>
<feature type="transmembrane region" description="Helical" evidence="14">
    <location>
        <begin position="859"/>
        <end position="878"/>
    </location>
</feature>
<reference evidence="17 18" key="1">
    <citation type="submission" date="2016-08" db="EMBL/GenBank/DDBJ databases">
        <title>Genomes of anaerobic fungi encode conserved fungal cellulosomes for biomass hydrolysis.</title>
        <authorList>
            <consortium name="DOE Joint Genome Institute"/>
            <person name="Haitjema C.H."/>
            <person name="Gilmore S.P."/>
            <person name="Henske J.K."/>
            <person name="Solomon K.V."/>
            <person name="De Groot R."/>
            <person name="Kuo A."/>
            <person name="Mondo S.J."/>
            <person name="Salamov A.A."/>
            <person name="Labutti K."/>
            <person name="Zhao Z."/>
            <person name="Chiniquy J."/>
            <person name="Barry K."/>
            <person name="Brewer H.M."/>
            <person name="Purvine S.O."/>
            <person name="Wright A.T."/>
            <person name="Boxma B."/>
            <person name="Van Alen T."/>
            <person name="Hackstein J.H."/>
            <person name="Baker S.E."/>
            <person name="Grigoriev I.V."/>
            <person name="O'Malley M.A."/>
        </authorList>
    </citation>
    <scope>NUCLEOTIDE SEQUENCE [LARGE SCALE GENOMIC DNA]</scope>
    <source>
        <strain evidence="18">finn</strain>
    </source>
</reference>
<dbReference type="InterPro" id="IPR001609">
    <property type="entry name" value="Myosin_head_motor_dom-like"/>
</dbReference>
<feature type="transmembrane region" description="Helical" evidence="14">
    <location>
        <begin position="1530"/>
        <end position="1551"/>
    </location>
</feature>
<evidence type="ECO:0000256" key="2">
    <source>
        <dbReference type="ARBA" id="ARBA00012543"/>
    </source>
</evidence>
<keyword evidence="3" id="KW-1003">Cell membrane</keyword>
<dbReference type="InterPro" id="IPR036400">
    <property type="entry name" value="Cyt_B5-like_heme/steroid_sf"/>
</dbReference>
<evidence type="ECO:0000256" key="9">
    <source>
        <dbReference type="ARBA" id="ARBA00023136"/>
    </source>
</evidence>
<dbReference type="PROSITE" id="PS51998">
    <property type="entry name" value="DEK_C"/>
    <property type="match status" value="1"/>
</dbReference>
<dbReference type="PROSITE" id="PS51456">
    <property type="entry name" value="MYOSIN_MOTOR"/>
    <property type="match status" value="1"/>
</dbReference>
<proteinExistence type="inferred from homology"/>
<evidence type="ECO:0000259" key="15">
    <source>
        <dbReference type="PROSITE" id="PS51456"/>
    </source>
</evidence>
<dbReference type="PANTHER" id="PTHR22914">
    <property type="entry name" value="CHITIN SYNTHASE"/>
    <property type="match status" value="1"/>
</dbReference>